<evidence type="ECO:0000313" key="2">
    <source>
        <dbReference type="EMBL" id="CAK79683.1"/>
    </source>
</evidence>
<keyword evidence="1" id="KW-0472">Membrane</keyword>
<protein>
    <recommendedName>
        <fullName evidence="4">Transmembrane protein</fullName>
    </recommendedName>
</protein>
<dbReference type="HOGENOM" id="CLU_1809919_0_0_1"/>
<gene>
    <name evidence="2" type="ORF">GSPATT00014613001</name>
</gene>
<feature type="transmembrane region" description="Helical" evidence="1">
    <location>
        <begin position="39"/>
        <end position="59"/>
    </location>
</feature>
<feature type="transmembrane region" description="Helical" evidence="1">
    <location>
        <begin position="7"/>
        <end position="27"/>
    </location>
</feature>
<sequence length="143" mass="17435">MFQEMIYINLICFILLNIRYYILVNWTDNCATQIKAQEITSTIIAIIRNFLFILTFRFYTLKIEFKRNDTIRQTLIEINQIIKLIVKILFNQKSKSILILLKYKQQLYLADGTQFVYLIDKYKQSIRDYKENVQLWTNSQFWH</sequence>
<keyword evidence="1" id="KW-1133">Transmembrane helix</keyword>
<dbReference type="EMBL" id="CT868341">
    <property type="protein sequence ID" value="CAK79683.1"/>
    <property type="molecule type" value="Genomic_DNA"/>
</dbReference>
<dbReference type="GeneID" id="5032865"/>
<dbReference type="RefSeq" id="XP_001447080.1">
    <property type="nucleotide sequence ID" value="XM_001447043.1"/>
</dbReference>
<dbReference type="KEGG" id="ptm:GSPATT00014613001"/>
<keyword evidence="3" id="KW-1185">Reference proteome</keyword>
<dbReference type="InParanoid" id="A0D9G6"/>
<accession>A0D9G6</accession>
<reference evidence="2 3" key="1">
    <citation type="journal article" date="2006" name="Nature">
        <title>Global trends of whole-genome duplications revealed by the ciliate Paramecium tetraurelia.</title>
        <authorList>
            <consortium name="Genoscope"/>
            <person name="Aury J.-M."/>
            <person name="Jaillon O."/>
            <person name="Duret L."/>
            <person name="Noel B."/>
            <person name="Jubin C."/>
            <person name="Porcel B.M."/>
            <person name="Segurens B."/>
            <person name="Daubin V."/>
            <person name="Anthouard V."/>
            <person name="Aiach N."/>
            <person name="Arnaiz O."/>
            <person name="Billaut A."/>
            <person name="Beisson J."/>
            <person name="Blanc I."/>
            <person name="Bouhouche K."/>
            <person name="Camara F."/>
            <person name="Duharcourt S."/>
            <person name="Guigo R."/>
            <person name="Gogendeau D."/>
            <person name="Katinka M."/>
            <person name="Keller A.-M."/>
            <person name="Kissmehl R."/>
            <person name="Klotz C."/>
            <person name="Koll F."/>
            <person name="Le Moue A."/>
            <person name="Lepere C."/>
            <person name="Malinsky S."/>
            <person name="Nowacki M."/>
            <person name="Nowak J.K."/>
            <person name="Plattner H."/>
            <person name="Poulain J."/>
            <person name="Ruiz F."/>
            <person name="Serrano V."/>
            <person name="Zagulski M."/>
            <person name="Dessen P."/>
            <person name="Betermier M."/>
            <person name="Weissenbach J."/>
            <person name="Scarpelli C."/>
            <person name="Schachter V."/>
            <person name="Sperling L."/>
            <person name="Meyer E."/>
            <person name="Cohen J."/>
            <person name="Wincker P."/>
        </authorList>
    </citation>
    <scope>NUCLEOTIDE SEQUENCE [LARGE SCALE GENOMIC DNA]</scope>
    <source>
        <strain evidence="2 3">Stock d4-2</strain>
    </source>
</reference>
<organism evidence="2 3">
    <name type="scientific">Paramecium tetraurelia</name>
    <dbReference type="NCBI Taxonomy" id="5888"/>
    <lineage>
        <taxon>Eukaryota</taxon>
        <taxon>Sar</taxon>
        <taxon>Alveolata</taxon>
        <taxon>Ciliophora</taxon>
        <taxon>Intramacronucleata</taxon>
        <taxon>Oligohymenophorea</taxon>
        <taxon>Peniculida</taxon>
        <taxon>Parameciidae</taxon>
        <taxon>Paramecium</taxon>
    </lineage>
</organism>
<dbReference type="AlphaFoldDB" id="A0D9G6"/>
<proteinExistence type="predicted"/>
<evidence type="ECO:0000256" key="1">
    <source>
        <dbReference type="SAM" id="Phobius"/>
    </source>
</evidence>
<evidence type="ECO:0000313" key="3">
    <source>
        <dbReference type="Proteomes" id="UP000000600"/>
    </source>
</evidence>
<name>A0D9G6_PARTE</name>
<evidence type="ECO:0008006" key="4">
    <source>
        <dbReference type="Google" id="ProtNLM"/>
    </source>
</evidence>
<keyword evidence="1" id="KW-0812">Transmembrane</keyword>
<dbReference type="Proteomes" id="UP000000600">
    <property type="component" value="Unassembled WGS sequence"/>
</dbReference>